<keyword evidence="4" id="KW-1185">Reference proteome</keyword>
<dbReference type="InterPro" id="IPR012338">
    <property type="entry name" value="Beta-lactam/transpept-like"/>
</dbReference>
<protein>
    <submittedName>
        <fullName evidence="3">Beta-lactamase class A</fullName>
    </submittedName>
</protein>
<evidence type="ECO:0000313" key="4">
    <source>
        <dbReference type="Proteomes" id="UP000051223"/>
    </source>
</evidence>
<dbReference type="EMBL" id="AZGI01000006">
    <property type="protein sequence ID" value="KRM40877.1"/>
    <property type="molecule type" value="Genomic_DNA"/>
</dbReference>
<dbReference type="AlphaFoldDB" id="A0A0R1YEX8"/>
<name>A0A0R1YEX8_9LACO</name>
<gene>
    <name evidence="3" type="ORF">FC39_GL000073</name>
</gene>
<dbReference type="SUPFAM" id="SSF56601">
    <property type="entry name" value="beta-lactamase/transpeptidase-like"/>
    <property type="match status" value="1"/>
</dbReference>
<evidence type="ECO:0000259" key="2">
    <source>
        <dbReference type="Pfam" id="PF13354"/>
    </source>
</evidence>
<sequence length="284" mass="31575">MHRVENSELKVVEPKTSQKQKKAPIKEPQAPKITSTEYATNVTVEKGSQKKLAKKIQSVMGKDNTYQVAFQDLNNSSKYVRLGNSKRVQNANGTMKLYLLLALYKKAQSGKIGRKTAIKIKKSDLVKGEQMLQLNMAYGIAYLRQAMMRGNKTAANALLRKVGKKYVNQVAHEFGADQTEIVGKFSSDPVGHTTANDLDATLKGLYQGRVLKRQHAYTVLGTMHGQKNKLTSKISGTSYGIGDDNSAFAIVQNRGHSYCMSVWCNTDKNFAKLGKTIETWVNKH</sequence>
<dbReference type="GO" id="GO:0008800">
    <property type="term" value="F:beta-lactamase activity"/>
    <property type="evidence" value="ECO:0007669"/>
    <property type="project" value="InterPro"/>
</dbReference>
<reference evidence="3 4" key="1">
    <citation type="journal article" date="2015" name="Genome Announc.">
        <title>Expanding the biotechnology potential of lactobacilli through comparative genomics of 213 strains and associated genera.</title>
        <authorList>
            <person name="Sun Z."/>
            <person name="Harris H.M."/>
            <person name="McCann A."/>
            <person name="Guo C."/>
            <person name="Argimon S."/>
            <person name="Zhang W."/>
            <person name="Yang X."/>
            <person name="Jeffery I.B."/>
            <person name="Cooney J.C."/>
            <person name="Kagawa T.F."/>
            <person name="Liu W."/>
            <person name="Song Y."/>
            <person name="Salvetti E."/>
            <person name="Wrobel A."/>
            <person name="Rasinkangas P."/>
            <person name="Parkhill J."/>
            <person name="Rea M.C."/>
            <person name="O'Sullivan O."/>
            <person name="Ritari J."/>
            <person name="Douillard F.P."/>
            <person name="Paul Ross R."/>
            <person name="Yang R."/>
            <person name="Briner A.E."/>
            <person name="Felis G.E."/>
            <person name="de Vos W.M."/>
            <person name="Barrangou R."/>
            <person name="Klaenhammer T.R."/>
            <person name="Caufield P.W."/>
            <person name="Cui Y."/>
            <person name="Zhang H."/>
            <person name="O'Toole P.W."/>
        </authorList>
    </citation>
    <scope>NUCLEOTIDE SEQUENCE [LARGE SCALE GENOMIC DNA]</scope>
    <source>
        <strain evidence="3 4">DSM 5661</strain>
    </source>
</reference>
<dbReference type="InterPro" id="IPR045155">
    <property type="entry name" value="Beta-lactam_cat"/>
</dbReference>
<dbReference type="eggNOG" id="COG2367">
    <property type="taxonomic scope" value="Bacteria"/>
</dbReference>
<comment type="caution">
    <text evidence="3">The sequence shown here is derived from an EMBL/GenBank/DDBJ whole genome shotgun (WGS) entry which is preliminary data.</text>
</comment>
<dbReference type="GO" id="GO:0030655">
    <property type="term" value="P:beta-lactam antibiotic catabolic process"/>
    <property type="evidence" value="ECO:0007669"/>
    <property type="project" value="InterPro"/>
</dbReference>
<dbReference type="Gene3D" id="3.40.710.10">
    <property type="entry name" value="DD-peptidase/beta-lactamase superfamily"/>
    <property type="match status" value="1"/>
</dbReference>
<feature type="region of interest" description="Disordered" evidence="1">
    <location>
        <begin position="1"/>
        <end position="31"/>
    </location>
</feature>
<dbReference type="InterPro" id="IPR000871">
    <property type="entry name" value="Beta-lactam_class-A"/>
</dbReference>
<dbReference type="PANTHER" id="PTHR35333">
    <property type="entry name" value="BETA-LACTAMASE"/>
    <property type="match status" value="1"/>
</dbReference>
<dbReference type="STRING" id="1423754.FC39_GL000073"/>
<evidence type="ECO:0000313" key="3">
    <source>
        <dbReference type="EMBL" id="KRM40877.1"/>
    </source>
</evidence>
<feature type="compositionally biased region" description="Basic and acidic residues" evidence="1">
    <location>
        <begin position="1"/>
        <end position="13"/>
    </location>
</feature>
<organism evidence="3 4">
    <name type="scientific">Lactobacillus hamsteri DSM 5661 = JCM 6256</name>
    <dbReference type="NCBI Taxonomy" id="1423754"/>
    <lineage>
        <taxon>Bacteria</taxon>
        <taxon>Bacillati</taxon>
        <taxon>Bacillota</taxon>
        <taxon>Bacilli</taxon>
        <taxon>Lactobacillales</taxon>
        <taxon>Lactobacillaceae</taxon>
        <taxon>Lactobacillus</taxon>
    </lineage>
</organism>
<dbReference type="Pfam" id="PF13354">
    <property type="entry name" value="Beta-lactamase2"/>
    <property type="match status" value="1"/>
</dbReference>
<accession>A0A0R1YEX8</accession>
<evidence type="ECO:0000256" key="1">
    <source>
        <dbReference type="SAM" id="MobiDB-lite"/>
    </source>
</evidence>
<dbReference type="GO" id="GO:0046677">
    <property type="term" value="P:response to antibiotic"/>
    <property type="evidence" value="ECO:0007669"/>
    <property type="project" value="InterPro"/>
</dbReference>
<proteinExistence type="predicted"/>
<dbReference type="PATRIC" id="fig|1423754.3.peg.74"/>
<dbReference type="PANTHER" id="PTHR35333:SF5">
    <property type="entry name" value="CONSERVED LIPOPROTEIN LPQF-RELATED"/>
    <property type="match status" value="1"/>
</dbReference>
<dbReference type="Proteomes" id="UP000051223">
    <property type="component" value="Unassembled WGS sequence"/>
</dbReference>
<feature type="domain" description="Beta-lactamase class A catalytic" evidence="2">
    <location>
        <begin position="68"/>
        <end position="263"/>
    </location>
</feature>